<organism evidence="2 3">
    <name type="scientific">Variovorax boronicumulans</name>
    <dbReference type="NCBI Taxonomy" id="436515"/>
    <lineage>
        <taxon>Bacteria</taxon>
        <taxon>Pseudomonadati</taxon>
        <taxon>Pseudomonadota</taxon>
        <taxon>Betaproteobacteria</taxon>
        <taxon>Burkholderiales</taxon>
        <taxon>Comamonadaceae</taxon>
        <taxon>Variovorax</taxon>
    </lineage>
</organism>
<dbReference type="AlphaFoldDB" id="A0A250DFW2"/>
<feature type="transmembrane region" description="Helical" evidence="1">
    <location>
        <begin position="158"/>
        <end position="177"/>
    </location>
</feature>
<gene>
    <name evidence="2" type="ORF">CKY39_06360</name>
</gene>
<protein>
    <submittedName>
        <fullName evidence="2">Anti-sigma F factor</fullName>
    </submittedName>
</protein>
<feature type="transmembrane region" description="Helical" evidence="1">
    <location>
        <begin position="131"/>
        <end position="149"/>
    </location>
</feature>
<dbReference type="Proteomes" id="UP000217154">
    <property type="component" value="Chromosome"/>
</dbReference>
<dbReference type="RefSeq" id="WP_095743829.1">
    <property type="nucleotide sequence ID" value="NZ_CP023284.1"/>
</dbReference>
<sequence length="213" mass="22667">MKTDDLVTMLATGSTAVRRRTPSRRIGLALLAGIALSVLILYTGYGVRDDLRQVIALPMFWVKLLFPLCIAVWAFVSVQRLARPGAKVRRAWMGLVAPVLAVWAMAIVAWFSAPMADRMPSLLGQSWRTCALSIGLMALPVLAAALLALRGLAPTRPALAGAAAGALAGGVGAAVYAMHCVELTSPFLAVWYVIGMMVPMIAGAALGQRLLRW</sequence>
<name>A0A250DFW2_9BURK</name>
<feature type="transmembrane region" description="Helical" evidence="1">
    <location>
        <begin position="90"/>
        <end position="111"/>
    </location>
</feature>
<accession>A0A250DFW2</accession>
<feature type="transmembrane region" description="Helical" evidence="1">
    <location>
        <begin position="28"/>
        <end position="47"/>
    </location>
</feature>
<dbReference type="EMBL" id="CP023284">
    <property type="protein sequence ID" value="ATA52873.1"/>
    <property type="molecule type" value="Genomic_DNA"/>
</dbReference>
<reference evidence="2 3" key="1">
    <citation type="submission" date="2017-09" db="EMBL/GenBank/DDBJ databases">
        <title>The diverse metabolic capabilities of V. boronicumulans make it an excellent choice for continued studies on novel biodegradation.</title>
        <authorList>
            <person name="Sun S."/>
        </authorList>
    </citation>
    <scope>NUCLEOTIDE SEQUENCE [LARGE SCALE GENOMIC DNA]</scope>
    <source>
        <strain evidence="2 3">J1</strain>
    </source>
</reference>
<evidence type="ECO:0000313" key="3">
    <source>
        <dbReference type="Proteomes" id="UP000217154"/>
    </source>
</evidence>
<dbReference type="KEGG" id="vbo:CKY39_06360"/>
<dbReference type="Pfam" id="PF06532">
    <property type="entry name" value="NrsF"/>
    <property type="match status" value="1"/>
</dbReference>
<feature type="transmembrane region" description="Helical" evidence="1">
    <location>
        <begin position="59"/>
        <end position="78"/>
    </location>
</feature>
<keyword evidence="1" id="KW-0472">Membrane</keyword>
<proteinExistence type="predicted"/>
<dbReference type="InterPro" id="IPR009495">
    <property type="entry name" value="NrsF"/>
</dbReference>
<keyword evidence="1" id="KW-0812">Transmembrane</keyword>
<feature type="transmembrane region" description="Helical" evidence="1">
    <location>
        <begin position="189"/>
        <end position="207"/>
    </location>
</feature>
<evidence type="ECO:0000313" key="2">
    <source>
        <dbReference type="EMBL" id="ATA52873.1"/>
    </source>
</evidence>
<keyword evidence="1" id="KW-1133">Transmembrane helix</keyword>
<evidence type="ECO:0000256" key="1">
    <source>
        <dbReference type="SAM" id="Phobius"/>
    </source>
</evidence>